<sequence length="432" mass="46933">MGRRARKGGGRQAVVEIEALGGRGDGVATLEGRPVFVPVTLPGDRLRVRLTAEKAGGWRGEPLELLEEGPDRMEPPCRHFGPCGGCQLQHLSKETYDSWKRNLLVQALSRADVQAGEIGPLRQVSPRTRRRALLAARPSGDGVELGFRERFSHRIVALKECHILTPSLFSLCRTLKKYLQPFLEKDEIADLYIAEVDNGFDVLLSGVGAPDLEAREVFANPERLPEIRRFAWREASDAPVEPVVERSAPEVRFGEVIVRPPPGAFLQPTADGEKLLVETVLEGVPATTGSVLDLFSGCGTFTFHLAQRASVRAVEGESTTLSALQAAANGHGLAGRVQAEHRDLFRQPLRPEELNGFDVVVFDPPRSGAKEQAAHLADSSVPCVIGVSCNPATFARDAAILAEGGYKLESVVPVDQFLWAAHLEVVGIFTRA</sequence>
<evidence type="ECO:0000259" key="8">
    <source>
        <dbReference type="PROSITE" id="PS50926"/>
    </source>
</evidence>
<evidence type="ECO:0000313" key="10">
    <source>
        <dbReference type="Proteomes" id="UP001595799"/>
    </source>
</evidence>
<keyword evidence="5" id="KW-0411">Iron-sulfur</keyword>
<keyword evidence="1" id="KW-0004">4Fe-4S</keyword>
<dbReference type="SUPFAM" id="SSF53335">
    <property type="entry name" value="S-adenosyl-L-methionine-dependent methyltransferases"/>
    <property type="match status" value="1"/>
</dbReference>
<evidence type="ECO:0000313" key="9">
    <source>
        <dbReference type="EMBL" id="MFC4351095.1"/>
    </source>
</evidence>
<dbReference type="EMBL" id="JBHSCW010000003">
    <property type="protein sequence ID" value="MFC4351095.1"/>
    <property type="molecule type" value="Genomic_DNA"/>
</dbReference>
<dbReference type="EC" id="2.1.1.-" evidence="9"/>
<dbReference type="InterPro" id="IPR012340">
    <property type="entry name" value="NA-bd_OB-fold"/>
</dbReference>
<feature type="active site" description="Nucleophile" evidence="6">
    <location>
        <position position="389"/>
    </location>
</feature>
<keyword evidence="1" id="KW-0408">Iron</keyword>
<feature type="binding site" evidence="6">
    <location>
        <position position="295"/>
    </location>
    <ligand>
        <name>S-adenosyl-L-methionine</name>
        <dbReference type="ChEBI" id="CHEBI:59789"/>
    </ligand>
</feature>
<proteinExistence type="inferred from homology"/>
<comment type="similarity">
    <text evidence="6">Belongs to the class I-like SAM-binding methyltransferase superfamily. RNA M5U methyltransferase family.</text>
</comment>
<dbReference type="InterPro" id="IPR010280">
    <property type="entry name" value="U5_MeTrfase_fam"/>
</dbReference>
<keyword evidence="3 6" id="KW-0808">Transferase</keyword>
<accession>A0ABV8UIS3</accession>
<evidence type="ECO:0000256" key="6">
    <source>
        <dbReference type="PROSITE-ProRule" id="PRU01024"/>
    </source>
</evidence>
<feature type="active site" evidence="7">
    <location>
        <position position="389"/>
    </location>
</feature>
<dbReference type="Gene3D" id="2.40.50.1070">
    <property type="match status" value="1"/>
</dbReference>
<dbReference type="PANTHER" id="PTHR11061:SF49">
    <property type="entry name" value="23S RRNA (URACIL(1939)-C(5))-METHYLTRANSFERASE RLMD"/>
    <property type="match status" value="1"/>
</dbReference>
<dbReference type="PROSITE" id="PS51687">
    <property type="entry name" value="SAM_MT_RNA_M5U"/>
    <property type="match status" value="1"/>
</dbReference>
<protein>
    <submittedName>
        <fullName evidence="9">Class I SAM-dependent RNA methyltransferase</fullName>
        <ecNumber evidence="9">2.1.1.-</ecNumber>
    </submittedName>
</protein>
<reference evidence="10" key="1">
    <citation type="journal article" date="2019" name="Int. J. Syst. Evol. Microbiol.">
        <title>The Global Catalogue of Microorganisms (GCM) 10K type strain sequencing project: providing services to taxonomists for standard genome sequencing and annotation.</title>
        <authorList>
            <consortium name="The Broad Institute Genomics Platform"/>
            <consortium name="The Broad Institute Genome Sequencing Center for Infectious Disease"/>
            <person name="Wu L."/>
            <person name="Ma J."/>
        </authorList>
    </citation>
    <scope>NUCLEOTIDE SEQUENCE [LARGE SCALE GENOMIC DNA]</scope>
    <source>
        <strain evidence="10">CECT 8472</strain>
    </source>
</reference>
<evidence type="ECO:0000256" key="3">
    <source>
        <dbReference type="ARBA" id="ARBA00022679"/>
    </source>
</evidence>
<dbReference type="Gene3D" id="2.40.50.140">
    <property type="entry name" value="Nucleic acid-binding proteins"/>
    <property type="match status" value="1"/>
</dbReference>
<dbReference type="CDD" id="cd02440">
    <property type="entry name" value="AdoMet_MTases"/>
    <property type="match status" value="1"/>
</dbReference>
<dbReference type="PROSITE" id="PS50926">
    <property type="entry name" value="TRAM"/>
    <property type="match status" value="1"/>
</dbReference>
<keyword evidence="4 6" id="KW-0949">S-adenosyl-L-methionine</keyword>
<organism evidence="9 10">
    <name type="scientific">Fodinicurvata halophila</name>
    <dbReference type="NCBI Taxonomy" id="1419723"/>
    <lineage>
        <taxon>Bacteria</taxon>
        <taxon>Pseudomonadati</taxon>
        <taxon>Pseudomonadota</taxon>
        <taxon>Alphaproteobacteria</taxon>
        <taxon>Rhodospirillales</taxon>
        <taxon>Rhodovibrionaceae</taxon>
        <taxon>Fodinicurvata</taxon>
    </lineage>
</organism>
<keyword evidence="1" id="KW-0479">Metal-binding</keyword>
<dbReference type="GO" id="GO:0008168">
    <property type="term" value="F:methyltransferase activity"/>
    <property type="evidence" value="ECO:0007669"/>
    <property type="project" value="UniProtKB-KW"/>
</dbReference>
<dbReference type="SUPFAM" id="SSF50249">
    <property type="entry name" value="Nucleic acid-binding proteins"/>
    <property type="match status" value="1"/>
</dbReference>
<evidence type="ECO:0000256" key="5">
    <source>
        <dbReference type="ARBA" id="ARBA00023014"/>
    </source>
</evidence>
<dbReference type="GO" id="GO:0032259">
    <property type="term" value="P:methylation"/>
    <property type="evidence" value="ECO:0007669"/>
    <property type="project" value="UniProtKB-KW"/>
</dbReference>
<gene>
    <name evidence="9" type="ORF">ACFOW6_06010</name>
</gene>
<dbReference type="PANTHER" id="PTHR11061">
    <property type="entry name" value="RNA M5U METHYLTRANSFERASE"/>
    <property type="match status" value="1"/>
</dbReference>
<dbReference type="InterPro" id="IPR029063">
    <property type="entry name" value="SAM-dependent_MTases_sf"/>
</dbReference>
<dbReference type="PROSITE" id="PS01230">
    <property type="entry name" value="TRMA_1"/>
    <property type="match status" value="1"/>
</dbReference>
<evidence type="ECO:0000256" key="1">
    <source>
        <dbReference type="ARBA" id="ARBA00022485"/>
    </source>
</evidence>
<dbReference type="InterPro" id="IPR002792">
    <property type="entry name" value="TRAM_dom"/>
</dbReference>
<dbReference type="Pfam" id="PF05958">
    <property type="entry name" value="tRNA_U5-meth_tr"/>
    <property type="match status" value="1"/>
</dbReference>
<name>A0ABV8UIS3_9PROT</name>
<dbReference type="InterPro" id="IPR030390">
    <property type="entry name" value="MeTrfase_TrmA_AS"/>
</dbReference>
<evidence type="ECO:0000256" key="2">
    <source>
        <dbReference type="ARBA" id="ARBA00022603"/>
    </source>
</evidence>
<dbReference type="Gene3D" id="3.40.50.150">
    <property type="entry name" value="Vaccinia Virus protein VP39"/>
    <property type="match status" value="1"/>
</dbReference>
<feature type="binding site" evidence="6">
    <location>
        <position position="315"/>
    </location>
    <ligand>
        <name>S-adenosyl-L-methionine</name>
        <dbReference type="ChEBI" id="CHEBI:59789"/>
    </ligand>
</feature>
<dbReference type="RefSeq" id="WP_382421435.1">
    <property type="nucleotide sequence ID" value="NZ_JBHSCW010000003.1"/>
</dbReference>
<keyword evidence="2 6" id="KW-0489">Methyltransferase</keyword>
<feature type="binding site" evidence="6">
    <location>
        <position position="363"/>
    </location>
    <ligand>
        <name>S-adenosyl-L-methionine</name>
        <dbReference type="ChEBI" id="CHEBI:59789"/>
    </ligand>
</feature>
<evidence type="ECO:0000256" key="4">
    <source>
        <dbReference type="ARBA" id="ARBA00022691"/>
    </source>
</evidence>
<feature type="domain" description="TRAM" evidence="8">
    <location>
        <begin position="6"/>
        <end position="64"/>
    </location>
</feature>
<dbReference type="Proteomes" id="UP001595799">
    <property type="component" value="Unassembled WGS sequence"/>
</dbReference>
<evidence type="ECO:0000256" key="7">
    <source>
        <dbReference type="PROSITE-ProRule" id="PRU10015"/>
    </source>
</evidence>
<feature type="binding site" evidence="6">
    <location>
        <position position="267"/>
    </location>
    <ligand>
        <name>S-adenosyl-L-methionine</name>
        <dbReference type="ChEBI" id="CHEBI:59789"/>
    </ligand>
</feature>
<comment type="caution">
    <text evidence="9">The sequence shown here is derived from an EMBL/GenBank/DDBJ whole genome shotgun (WGS) entry which is preliminary data.</text>
</comment>
<keyword evidence="10" id="KW-1185">Reference proteome</keyword>